<gene>
    <name evidence="1" type="ORF">LCGC14_1051100</name>
</gene>
<dbReference type="AlphaFoldDB" id="A0A0F9MT93"/>
<accession>A0A0F9MT93</accession>
<reference evidence="1" key="1">
    <citation type="journal article" date="2015" name="Nature">
        <title>Complex archaea that bridge the gap between prokaryotes and eukaryotes.</title>
        <authorList>
            <person name="Spang A."/>
            <person name="Saw J.H."/>
            <person name="Jorgensen S.L."/>
            <person name="Zaremba-Niedzwiedzka K."/>
            <person name="Martijn J."/>
            <person name="Lind A.E."/>
            <person name="van Eijk R."/>
            <person name="Schleper C."/>
            <person name="Guy L."/>
            <person name="Ettema T.J."/>
        </authorList>
    </citation>
    <scope>NUCLEOTIDE SEQUENCE</scope>
</reference>
<proteinExistence type="predicted"/>
<sequence>MKNDIVIKIPDEIREEIKEDFDHDQLTLRIERLEDYKN</sequence>
<protein>
    <submittedName>
        <fullName evidence="1">Uncharacterized protein</fullName>
    </submittedName>
</protein>
<dbReference type="EMBL" id="LAZR01004395">
    <property type="protein sequence ID" value="KKN08989.1"/>
    <property type="molecule type" value="Genomic_DNA"/>
</dbReference>
<evidence type="ECO:0000313" key="1">
    <source>
        <dbReference type="EMBL" id="KKN08989.1"/>
    </source>
</evidence>
<organism evidence="1">
    <name type="scientific">marine sediment metagenome</name>
    <dbReference type="NCBI Taxonomy" id="412755"/>
    <lineage>
        <taxon>unclassified sequences</taxon>
        <taxon>metagenomes</taxon>
        <taxon>ecological metagenomes</taxon>
    </lineage>
</organism>
<name>A0A0F9MT93_9ZZZZ</name>
<comment type="caution">
    <text evidence="1">The sequence shown here is derived from an EMBL/GenBank/DDBJ whole genome shotgun (WGS) entry which is preliminary data.</text>
</comment>